<dbReference type="InterPro" id="IPR045863">
    <property type="entry name" value="CorA_TM1_TM2"/>
</dbReference>
<keyword evidence="10" id="KW-1185">Reference proteome</keyword>
<protein>
    <submittedName>
        <fullName evidence="9">Magnesium transporter</fullName>
    </submittedName>
</protein>
<dbReference type="Gene3D" id="1.20.58.340">
    <property type="entry name" value="Magnesium transport protein CorA, transmembrane region"/>
    <property type="match status" value="2"/>
</dbReference>
<dbReference type="Pfam" id="PF01544">
    <property type="entry name" value="CorA"/>
    <property type="match status" value="1"/>
</dbReference>
<feature type="transmembrane region" description="Helical" evidence="8">
    <location>
        <begin position="317"/>
        <end position="338"/>
    </location>
</feature>
<keyword evidence="4" id="KW-1003">Cell membrane</keyword>
<dbReference type="PANTHER" id="PTHR46494">
    <property type="entry name" value="CORA FAMILY METAL ION TRANSPORTER (EUROFUNG)"/>
    <property type="match status" value="1"/>
</dbReference>
<dbReference type="GO" id="GO:0015087">
    <property type="term" value="F:cobalt ion transmembrane transporter activity"/>
    <property type="evidence" value="ECO:0007669"/>
    <property type="project" value="TreeGrafter"/>
</dbReference>
<dbReference type="GO" id="GO:0000287">
    <property type="term" value="F:magnesium ion binding"/>
    <property type="evidence" value="ECO:0007669"/>
    <property type="project" value="TreeGrafter"/>
</dbReference>
<evidence type="ECO:0000256" key="2">
    <source>
        <dbReference type="ARBA" id="ARBA00009765"/>
    </source>
</evidence>
<evidence type="ECO:0000256" key="5">
    <source>
        <dbReference type="ARBA" id="ARBA00022692"/>
    </source>
</evidence>
<dbReference type="Proteomes" id="UP000621454">
    <property type="component" value="Unassembled WGS sequence"/>
</dbReference>
<dbReference type="InterPro" id="IPR002523">
    <property type="entry name" value="MgTranspt_CorA/ZnTranspt_ZntB"/>
</dbReference>
<sequence>MTAVDPKHPGVQGQVWRNGKLLDDFSLEQVSECLHDDSLLIWADLLNPSHEEMSKLADELDLDQWAVEDTLAKSERVKVTRYSSHLFMTLYSIEISDDKSGTAEGVGRVSLHRISAFVKKNALITVRLSDGFDMAEVVDRWNEIGGQEYGVGSLVHGLLDVIVDEHLDAIQDMDDRIEALEELLFDDDPKSGKTLQREVYTYRKDLEVMRRVILPMRDVIGSIHRNRGNYSADGSAGGEALDAAFSDLYDHSVRSAEWTESLRDMVSSIFDTNLSIQDARLNVVMKKLSGWGAIIAVPTLITGFYGQNVPYPGYDTWGGYITSTVIAVVAVVGLYISFKKRDWL</sequence>
<evidence type="ECO:0000256" key="7">
    <source>
        <dbReference type="ARBA" id="ARBA00023136"/>
    </source>
</evidence>
<evidence type="ECO:0000256" key="8">
    <source>
        <dbReference type="SAM" id="Phobius"/>
    </source>
</evidence>
<keyword evidence="7 8" id="KW-0472">Membrane</keyword>
<name>A0A916WTG4_9ACTN</name>
<dbReference type="GO" id="GO:0005886">
    <property type="term" value="C:plasma membrane"/>
    <property type="evidence" value="ECO:0007669"/>
    <property type="project" value="UniProtKB-SubCell"/>
</dbReference>
<dbReference type="SUPFAM" id="SSF144083">
    <property type="entry name" value="Magnesium transport protein CorA, transmembrane region"/>
    <property type="match status" value="1"/>
</dbReference>
<evidence type="ECO:0000313" key="9">
    <source>
        <dbReference type="EMBL" id="GGB28976.1"/>
    </source>
</evidence>
<reference evidence="9" key="1">
    <citation type="journal article" date="2014" name="Int. J. Syst. Evol. Microbiol.">
        <title>Complete genome sequence of Corynebacterium casei LMG S-19264T (=DSM 44701T), isolated from a smear-ripened cheese.</title>
        <authorList>
            <consortium name="US DOE Joint Genome Institute (JGI-PGF)"/>
            <person name="Walter F."/>
            <person name="Albersmeier A."/>
            <person name="Kalinowski J."/>
            <person name="Ruckert C."/>
        </authorList>
    </citation>
    <scope>NUCLEOTIDE SEQUENCE</scope>
    <source>
        <strain evidence="9">CGMCC 1.12827</strain>
    </source>
</reference>
<keyword evidence="5 8" id="KW-0812">Transmembrane</keyword>
<dbReference type="AlphaFoldDB" id="A0A916WTG4"/>
<reference evidence="9" key="2">
    <citation type="submission" date="2020-09" db="EMBL/GenBank/DDBJ databases">
        <authorList>
            <person name="Sun Q."/>
            <person name="Zhou Y."/>
        </authorList>
    </citation>
    <scope>NUCLEOTIDE SEQUENCE</scope>
    <source>
        <strain evidence="9">CGMCC 1.12827</strain>
    </source>
</reference>
<evidence type="ECO:0000256" key="1">
    <source>
        <dbReference type="ARBA" id="ARBA00004651"/>
    </source>
</evidence>
<accession>A0A916WTG4</accession>
<dbReference type="InterPro" id="IPR045861">
    <property type="entry name" value="CorA_cytoplasmic_dom"/>
</dbReference>
<keyword evidence="3" id="KW-0813">Transport</keyword>
<dbReference type="GO" id="GO:0050897">
    <property type="term" value="F:cobalt ion binding"/>
    <property type="evidence" value="ECO:0007669"/>
    <property type="project" value="TreeGrafter"/>
</dbReference>
<dbReference type="RefSeq" id="WP_188586105.1">
    <property type="nucleotide sequence ID" value="NZ_BMGC01000008.1"/>
</dbReference>
<evidence type="ECO:0000256" key="6">
    <source>
        <dbReference type="ARBA" id="ARBA00022989"/>
    </source>
</evidence>
<evidence type="ECO:0000256" key="3">
    <source>
        <dbReference type="ARBA" id="ARBA00022448"/>
    </source>
</evidence>
<evidence type="ECO:0000256" key="4">
    <source>
        <dbReference type="ARBA" id="ARBA00022475"/>
    </source>
</evidence>
<gene>
    <name evidence="9" type="ORF">GCM10011489_16500</name>
</gene>
<comment type="subcellular location">
    <subcellularLocation>
        <location evidence="1">Cell membrane</location>
        <topology evidence="1">Multi-pass membrane protein</topology>
    </subcellularLocation>
</comment>
<comment type="caution">
    <text evidence="9">The sequence shown here is derived from an EMBL/GenBank/DDBJ whole genome shotgun (WGS) entry which is preliminary data.</text>
</comment>
<keyword evidence="6 8" id="KW-1133">Transmembrane helix</keyword>
<evidence type="ECO:0000313" key="10">
    <source>
        <dbReference type="Proteomes" id="UP000621454"/>
    </source>
</evidence>
<feature type="transmembrane region" description="Helical" evidence="8">
    <location>
        <begin position="288"/>
        <end position="305"/>
    </location>
</feature>
<dbReference type="EMBL" id="BMGC01000008">
    <property type="protein sequence ID" value="GGB28976.1"/>
    <property type="molecule type" value="Genomic_DNA"/>
</dbReference>
<dbReference type="SUPFAM" id="SSF143865">
    <property type="entry name" value="CorA soluble domain-like"/>
    <property type="match status" value="1"/>
</dbReference>
<proteinExistence type="inferred from homology"/>
<dbReference type="CDD" id="cd12822">
    <property type="entry name" value="TmCorA-like"/>
    <property type="match status" value="1"/>
</dbReference>
<comment type="similarity">
    <text evidence="2">Belongs to the CorA metal ion transporter (MIT) (TC 1.A.35) family.</text>
</comment>
<dbReference type="Gene3D" id="3.30.460.20">
    <property type="entry name" value="CorA soluble domain-like"/>
    <property type="match status" value="1"/>
</dbReference>
<organism evidence="9 10">
    <name type="scientific">Gordonia jinhuaensis</name>
    <dbReference type="NCBI Taxonomy" id="1517702"/>
    <lineage>
        <taxon>Bacteria</taxon>
        <taxon>Bacillati</taxon>
        <taxon>Actinomycetota</taxon>
        <taxon>Actinomycetes</taxon>
        <taxon>Mycobacteriales</taxon>
        <taxon>Gordoniaceae</taxon>
        <taxon>Gordonia</taxon>
    </lineage>
</organism>
<dbReference type="GO" id="GO:0015095">
    <property type="term" value="F:magnesium ion transmembrane transporter activity"/>
    <property type="evidence" value="ECO:0007669"/>
    <property type="project" value="TreeGrafter"/>
</dbReference>
<dbReference type="PANTHER" id="PTHR46494:SF1">
    <property type="entry name" value="CORA FAMILY METAL ION TRANSPORTER (EUROFUNG)"/>
    <property type="match status" value="1"/>
</dbReference>